<organism evidence="2 3">
    <name type="scientific">Cellulomonas pakistanensis</name>
    <dbReference type="NCBI Taxonomy" id="992287"/>
    <lineage>
        <taxon>Bacteria</taxon>
        <taxon>Bacillati</taxon>
        <taxon>Actinomycetota</taxon>
        <taxon>Actinomycetes</taxon>
        <taxon>Micrococcales</taxon>
        <taxon>Cellulomonadaceae</taxon>
        <taxon>Cellulomonas</taxon>
    </lineage>
</organism>
<dbReference type="RefSeq" id="WP_203668087.1">
    <property type="nucleotide sequence ID" value="NZ_BONO01000008.1"/>
</dbReference>
<evidence type="ECO:0000256" key="1">
    <source>
        <dbReference type="SAM" id="MobiDB-lite"/>
    </source>
</evidence>
<reference evidence="2" key="1">
    <citation type="submission" date="2021-01" db="EMBL/GenBank/DDBJ databases">
        <title>Whole genome shotgun sequence of Cellulomonas pakistanensis NBRC 110800.</title>
        <authorList>
            <person name="Komaki H."/>
            <person name="Tamura T."/>
        </authorList>
    </citation>
    <scope>NUCLEOTIDE SEQUENCE</scope>
    <source>
        <strain evidence="2">NBRC 110800</strain>
    </source>
</reference>
<sequence>MAGQTGYTAEIIRDRLNKLVTLFDITENLKDQVMQIRFDQTSAVWPSEIPSVADFASRYRQTLWDVEQQLGTIRDSIEANRQALDDSYRSLNRVDETIDELLRGLQERIDSRPTPVNGSTTARQRQLS</sequence>
<evidence type="ECO:0000313" key="3">
    <source>
        <dbReference type="Proteomes" id="UP000642125"/>
    </source>
</evidence>
<dbReference type="Proteomes" id="UP000642125">
    <property type="component" value="Unassembled WGS sequence"/>
</dbReference>
<accession>A0A919U6I6</accession>
<gene>
    <name evidence="2" type="ORF">Cpa01nite_14530</name>
</gene>
<dbReference type="AlphaFoldDB" id="A0A919U6I6"/>
<keyword evidence="3" id="KW-1185">Reference proteome</keyword>
<feature type="region of interest" description="Disordered" evidence="1">
    <location>
        <begin position="106"/>
        <end position="128"/>
    </location>
</feature>
<feature type="compositionally biased region" description="Polar residues" evidence="1">
    <location>
        <begin position="114"/>
        <end position="128"/>
    </location>
</feature>
<name>A0A919U6I6_9CELL</name>
<protein>
    <submittedName>
        <fullName evidence="2">Uncharacterized protein</fullName>
    </submittedName>
</protein>
<comment type="caution">
    <text evidence="2">The sequence shown here is derived from an EMBL/GenBank/DDBJ whole genome shotgun (WGS) entry which is preliminary data.</text>
</comment>
<dbReference type="EMBL" id="BONO01000008">
    <property type="protein sequence ID" value="GIG36072.1"/>
    <property type="molecule type" value="Genomic_DNA"/>
</dbReference>
<evidence type="ECO:0000313" key="2">
    <source>
        <dbReference type="EMBL" id="GIG36072.1"/>
    </source>
</evidence>
<proteinExistence type="predicted"/>